<dbReference type="InterPro" id="IPR039420">
    <property type="entry name" value="WalR-like"/>
</dbReference>
<dbReference type="Pfam" id="PF00486">
    <property type="entry name" value="Trans_reg_C"/>
    <property type="match status" value="1"/>
</dbReference>
<dbReference type="SUPFAM" id="SSF52172">
    <property type="entry name" value="CheY-like"/>
    <property type="match status" value="1"/>
</dbReference>
<organism evidence="8 9">
    <name type="scientific">Duffyella gerundensis</name>
    <dbReference type="NCBI Taxonomy" id="1619313"/>
    <lineage>
        <taxon>Bacteria</taxon>
        <taxon>Pseudomonadati</taxon>
        <taxon>Pseudomonadota</taxon>
        <taxon>Gammaproteobacteria</taxon>
        <taxon>Enterobacterales</taxon>
        <taxon>Erwiniaceae</taxon>
        <taxon>Duffyella</taxon>
    </lineage>
</organism>
<dbReference type="CDD" id="cd00383">
    <property type="entry name" value="trans_reg_C"/>
    <property type="match status" value="1"/>
</dbReference>
<evidence type="ECO:0000259" key="6">
    <source>
        <dbReference type="PROSITE" id="PS50110"/>
    </source>
</evidence>
<dbReference type="GO" id="GO:0000976">
    <property type="term" value="F:transcription cis-regulatory region binding"/>
    <property type="evidence" value="ECO:0007669"/>
    <property type="project" value="TreeGrafter"/>
</dbReference>
<dbReference type="InterPro" id="IPR011006">
    <property type="entry name" value="CheY-like_superfamily"/>
</dbReference>
<feature type="DNA-binding region" description="OmpR/PhoB-type" evidence="5">
    <location>
        <begin position="129"/>
        <end position="230"/>
    </location>
</feature>
<dbReference type="Proteomes" id="UP000059419">
    <property type="component" value="Chromosome 1"/>
</dbReference>
<dbReference type="Gene3D" id="1.10.10.10">
    <property type="entry name" value="Winged helix-like DNA-binding domain superfamily/Winged helix DNA-binding domain"/>
    <property type="match status" value="1"/>
</dbReference>
<dbReference type="InterPro" id="IPR036388">
    <property type="entry name" value="WH-like_DNA-bd_sf"/>
</dbReference>
<dbReference type="SUPFAM" id="SSF46894">
    <property type="entry name" value="C-terminal effector domain of the bipartite response regulators"/>
    <property type="match status" value="1"/>
</dbReference>
<evidence type="ECO:0000256" key="2">
    <source>
        <dbReference type="ARBA" id="ARBA00023125"/>
    </source>
</evidence>
<dbReference type="InterPro" id="IPR016032">
    <property type="entry name" value="Sig_transdc_resp-reg_C-effctor"/>
</dbReference>
<dbReference type="PROSITE" id="PS51755">
    <property type="entry name" value="OMPR_PHOB"/>
    <property type="match status" value="1"/>
</dbReference>
<evidence type="ECO:0008006" key="10">
    <source>
        <dbReference type="Google" id="ProtNLM"/>
    </source>
</evidence>
<dbReference type="SMART" id="SM00862">
    <property type="entry name" value="Trans_reg_C"/>
    <property type="match status" value="1"/>
</dbReference>
<dbReference type="PANTHER" id="PTHR48111">
    <property type="entry name" value="REGULATOR OF RPOS"/>
    <property type="match status" value="1"/>
</dbReference>
<gene>
    <name evidence="8" type="ORF">EM595_1511</name>
</gene>
<evidence type="ECO:0000313" key="8">
    <source>
        <dbReference type="EMBL" id="CUU23745.1"/>
    </source>
</evidence>
<name>A0A0U5GKS7_9GAMM</name>
<accession>A0A0U5GKS7</accession>
<keyword evidence="3" id="KW-0804">Transcription</keyword>
<dbReference type="Gene3D" id="3.40.50.2300">
    <property type="match status" value="1"/>
</dbReference>
<dbReference type="InterPro" id="IPR001789">
    <property type="entry name" value="Sig_transdc_resp-reg_receiver"/>
</dbReference>
<dbReference type="PANTHER" id="PTHR48111:SF67">
    <property type="entry name" value="TRANSCRIPTIONAL REGULATORY PROTEIN TCTD"/>
    <property type="match status" value="1"/>
</dbReference>
<dbReference type="PATRIC" id="fig|1619313.3.peg.1566"/>
<sequence length="230" mass="25704">MNNVTPLLSQPVNILLAEEDDFLQQEIVSGLNNQGYHVISANKTAKINQLIQQWLPQVILFRVKAGAKEGWQSLSRLGQRAAVPLIALVSEDALRYVPRWADDFLLLPMNSDELQARIQLATARQPAQSDWLTSRNIAVNRATRQVLVGDAREDIAAMLTATELKILSYLLSEPQRIFSRQAIQHACLNDEQVSERTVDSHISKLRKKIAAAGVRFVPQSIRGSGYRLGD</sequence>
<dbReference type="KEGG" id="ege:EM595_1511"/>
<reference evidence="9" key="1">
    <citation type="submission" date="2015-11" db="EMBL/GenBank/DDBJ databases">
        <authorList>
            <person name="Blom J."/>
        </authorList>
    </citation>
    <scope>NUCLEOTIDE SEQUENCE [LARGE SCALE GENOMIC DNA]</scope>
</reference>
<keyword evidence="2 5" id="KW-0238">DNA-binding</keyword>
<keyword evidence="9" id="KW-1185">Reference proteome</keyword>
<dbReference type="GO" id="GO:0006355">
    <property type="term" value="P:regulation of DNA-templated transcription"/>
    <property type="evidence" value="ECO:0007669"/>
    <property type="project" value="InterPro"/>
</dbReference>
<evidence type="ECO:0000313" key="9">
    <source>
        <dbReference type="Proteomes" id="UP000059419"/>
    </source>
</evidence>
<dbReference type="GO" id="GO:0005829">
    <property type="term" value="C:cytosol"/>
    <property type="evidence" value="ECO:0007669"/>
    <property type="project" value="TreeGrafter"/>
</dbReference>
<feature type="domain" description="OmpR/PhoB-type" evidence="7">
    <location>
        <begin position="129"/>
        <end position="230"/>
    </location>
</feature>
<dbReference type="GO" id="GO:0032993">
    <property type="term" value="C:protein-DNA complex"/>
    <property type="evidence" value="ECO:0007669"/>
    <property type="project" value="TreeGrafter"/>
</dbReference>
<dbReference type="PROSITE" id="PS50110">
    <property type="entry name" value="RESPONSE_REGULATORY"/>
    <property type="match status" value="1"/>
</dbReference>
<evidence type="ECO:0000256" key="3">
    <source>
        <dbReference type="ARBA" id="ARBA00023163"/>
    </source>
</evidence>
<evidence type="ECO:0000259" key="7">
    <source>
        <dbReference type="PROSITE" id="PS51755"/>
    </source>
</evidence>
<dbReference type="GO" id="GO:0000156">
    <property type="term" value="F:phosphorelay response regulator activity"/>
    <property type="evidence" value="ECO:0007669"/>
    <property type="project" value="TreeGrafter"/>
</dbReference>
<evidence type="ECO:0000256" key="4">
    <source>
        <dbReference type="PROSITE-ProRule" id="PRU00169"/>
    </source>
</evidence>
<feature type="domain" description="Response regulatory" evidence="6">
    <location>
        <begin position="13"/>
        <end position="122"/>
    </location>
</feature>
<dbReference type="AlphaFoldDB" id="A0A0U5GKS7"/>
<dbReference type="InterPro" id="IPR001867">
    <property type="entry name" value="OmpR/PhoB-type_DNA-bd"/>
</dbReference>
<comment type="caution">
    <text evidence="4">Lacks conserved residue(s) required for the propagation of feature annotation.</text>
</comment>
<keyword evidence="1" id="KW-0805">Transcription regulation</keyword>
<evidence type="ECO:0000256" key="1">
    <source>
        <dbReference type="ARBA" id="ARBA00023015"/>
    </source>
</evidence>
<dbReference type="EMBL" id="LN907827">
    <property type="protein sequence ID" value="CUU23745.1"/>
    <property type="molecule type" value="Genomic_DNA"/>
</dbReference>
<evidence type="ECO:0000256" key="5">
    <source>
        <dbReference type="PROSITE-ProRule" id="PRU01091"/>
    </source>
</evidence>
<dbReference type="STRING" id="1619313.EM595_1511"/>
<proteinExistence type="predicted"/>
<protein>
    <recommendedName>
        <fullName evidence="10">Transcriptional regulator</fullName>
    </recommendedName>
</protein>